<dbReference type="InterPro" id="IPR016181">
    <property type="entry name" value="Acyl_CoA_acyltransferase"/>
</dbReference>
<dbReference type="GO" id="GO:0005737">
    <property type="term" value="C:cytoplasm"/>
    <property type="evidence" value="ECO:0007669"/>
    <property type="project" value="TreeGrafter"/>
</dbReference>
<protein>
    <submittedName>
        <fullName evidence="2">Ribosomal-protein-serine acetyltransferase</fullName>
    </submittedName>
</protein>
<dbReference type="RefSeq" id="WP_143249021.1">
    <property type="nucleotide sequence ID" value="NZ_JBHSAR010000002.1"/>
</dbReference>
<sequence>MKAVIDMLSFKIDDELTLRIMNERDAYDAFKEVDASRDYLATWLPWVNYTHSAEDYKKFIQFTRDEFAKESSFHFGIYNKNTFIGGFSLNKVNRTDNKVEFGYWLGKSHQKRGIITRVVSTMTDFVFNEWDVHRIEIHVCELNEPSRKVPERLGFSKEAVLCDAMRLDGRYHNLLIYGKLNPNHVNL</sequence>
<organism evidence="2 3">
    <name type="scientific">Aliicoccus persicus</name>
    <dbReference type="NCBI Taxonomy" id="930138"/>
    <lineage>
        <taxon>Bacteria</taxon>
        <taxon>Bacillati</taxon>
        <taxon>Bacillota</taxon>
        <taxon>Bacilli</taxon>
        <taxon>Bacillales</taxon>
        <taxon>Staphylococcaceae</taxon>
        <taxon>Aliicoccus</taxon>
    </lineage>
</organism>
<dbReference type="EMBL" id="FOIT01000006">
    <property type="protein sequence ID" value="SEW15585.1"/>
    <property type="molecule type" value="Genomic_DNA"/>
</dbReference>
<proteinExistence type="predicted"/>
<gene>
    <name evidence="2" type="ORF">SAMN05192557_1877</name>
</gene>
<dbReference type="PANTHER" id="PTHR43441">
    <property type="entry name" value="RIBOSOMAL-PROTEIN-SERINE ACETYLTRANSFERASE"/>
    <property type="match status" value="1"/>
</dbReference>
<dbReference type="SUPFAM" id="SSF55729">
    <property type="entry name" value="Acyl-CoA N-acyltransferases (Nat)"/>
    <property type="match status" value="1"/>
</dbReference>
<dbReference type="AlphaFoldDB" id="A0A662Z536"/>
<dbReference type="GO" id="GO:1990189">
    <property type="term" value="F:protein N-terminal-serine acetyltransferase activity"/>
    <property type="evidence" value="ECO:0007669"/>
    <property type="project" value="TreeGrafter"/>
</dbReference>
<dbReference type="OrthoDB" id="9784707at2"/>
<dbReference type="PANTHER" id="PTHR43441:SF12">
    <property type="entry name" value="RIBOSOMAL N-ACETYLTRANSFERASE YDAF-RELATED"/>
    <property type="match status" value="1"/>
</dbReference>
<dbReference type="Gene3D" id="3.40.630.30">
    <property type="match status" value="1"/>
</dbReference>
<keyword evidence="2" id="KW-0808">Transferase</keyword>
<dbReference type="PROSITE" id="PS51186">
    <property type="entry name" value="GNAT"/>
    <property type="match status" value="1"/>
</dbReference>
<dbReference type="InterPro" id="IPR051908">
    <property type="entry name" value="Ribosomal_N-acetyltransferase"/>
</dbReference>
<reference evidence="2 3" key="1">
    <citation type="submission" date="2016-10" db="EMBL/GenBank/DDBJ databases">
        <authorList>
            <person name="Varghese N."/>
            <person name="Submissions S."/>
        </authorList>
    </citation>
    <scope>NUCLEOTIDE SEQUENCE [LARGE SCALE GENOMIC DNA]</scope>
    <source>
        <strain evidence="2 3">IBRC-M10081</strain>
    </source>
</reference>
<dbReference type="Proteomes" id="UP000243605">
    <property type="component" value="Unassembled WGS sequence"/>
</dbReference>
<keyword evidence="3" id="KW-1185">Reference proteome</keyword>
<evidence type="ECO:0000313" key="3">
    <source>
        <dbReference type="Proteomes" id="UP000243605"/>
    </source>
</evidence>
<name>A0A662Z536_9STAP</name>
<evidence type="ECO:0000259" key="1">
    <source>
        <dbReference type="PROSITE" id="PS51186"/>
    </source>
</evidence>
<evidence type="ECO:0000313" key="2">
    <source>
        <dbReference type="EMBL" id="SEW15585.1"/>
    </source>
</evidence>
<accession>A0A662Z536</accession>
<feature type="domain" description="N-acetyltransferase" evidence="1">
    <location>
        <begin position="16"/>
        <end position="182"/>
    </location>
</feature>
<dbReference type="Pfam" id="PF13302">
    <property type="entry name" value="Acetyltransf_3"/>
    <property type="match status" value="1"/>
</dbReference>
<dbReference type="InterPro" id="IPR000182">
    <property type="entry name" value="GNAT_dom"/>
</dbReference>
<dbReference type="GO" id="GO:0008999">
    <property type="term" value="F:protein-N-terminal-alanine acetyltransferase activity"/>
    <property type="evidence" value="ECO:0007669"/>
    <property type="project" value="TreeGrafter"/>
</dbReference>